<dbReference type="AlphaFoldDB" id="A0A1K0HJJ2"/>
<reference evidence="4" key="1">
    <citation type="submission" date="2016-04" db="EMBL/GenBank/DDBJ databases">
        <authorList>
            <person name="Guldener U."/>
            <person name="Guldener U."/>
        </authorList>
    </citation>
    <scope>NUCLEOTIDE SEQUENCE [LARGE SCALE GENOMIC DNA]</scope>
    <source>
        <strain evidence="4">UB2112</strain>
    </source>
</reference>
<feature type="compositionally biased region" description="Basic and acidic residues" evidence="1">
    <location>
        <begin position="97"/>
        <end position="133"/>
    </location>
</feature>
<feature type="compositionally biased region" description="Polar residues" evidence="1">
    <location>
        <begin position="79"/>
        <end position="90"/>
    </location>
</feature>
<feature type="chain" id="PRO_5009664772" evidence="2">
    <location>
        <begin position="41"/>
        <end position="133"/>
    </location>
</feature>
<gene>
    <name evidence="3" type="ORF">UBRO_20880</name>
</gene>
<feature type="region of interest" description="Disordered" evidence="1">
    <location>
        <begin position="79"/>
        <end position="133"/>
    </location>
</feature>
<protein>
    <submittedName>
        <fullName evidence="3">Uncharacterized protein</fullName>
    </submittedName>
</protein>
<keyword evidence="2" id="KW-0732">Signal</keyword>
<evidence type="ECO:0000256" key="1">
    <source>
        <dbReference type="SAM" id="MobiDB-lite"/>
    </source>
</evidence>
<accession>A0A1K0HJJ2</accession>
<sequence length="133" mass="14720">MSFVAHWHLAFPHCPSNSHAITMKLGILTQLLFLVLGCSAVNSADVPPADRFESFFKEADESLRAKLRLLPPIRTQRTVVGTGASSSHTSVPPAELIKARLDTTRARQKSEAQRKLSFDPPSEDRVKKDTLNL</sequence>
<feature type="signal peptide" evidence="2">
    <location>
        <begin position="1"/>
        <end position="40"/>
    </location>
</feature>
<name>A0A1K0HJJ2_9BASI</name>
<dbReference type="Proteomes" id="UP000179920">
    <property type="component" value="Chromosome XVI"/>
</dbReference>
<organism evidence="3 4">
    <name type="scientific">Ustilago bromivora</name>
    <dbReference type="NCBI Taxonomy" id="307758"/>
    <lineage>
        <taxon>Eukaryota</taxon>
        <taxon>Fungi</taxon>
        <taxon>Dikarya</taxon>
        <taxon>Basidiomycota</taxon>
        <taxon>Ustilaginomycotina</taxon>
        <taxon>Ustilaginomycetes</taxon>
        <taxon>Ustilaginales</taxon>
        <taxon>Ustilaginaceae</taxon>
        <taxon>Ustilago</taxon>
    </lineage>
</organism>
<evidence type="ECO:0000313" key="4">
    <source>
        <dbReference type="Proteomes" id="UP000179920"/>
    </source>
</evidence>
<dbReference type="EMBL" id="LT558132">
    <property type="protein sequence ID" value="SAM85186.1"/>
    <property type="molecule type" value="Genomic_DNA"/>
</dbReference>
<evidence type="ECO:0000256" key="2">
    <source>
        <dbReference type="SAM" id="SignalP"/>
    </source>
</evidence>
<proteinExistence type="predicted"/>
<evidence type="ECO:0000313" key="3">
    <source>
        <dbReference type="EMBL" id="SAM85186.1"/>
    </source>
</evidence>